<protein>
    <submittedName>
        <fullName evidence="1">(northern house mosquito) hypothetical protein</fullName>
    </submittedName>
</protein>
<dbReference type="AlphaFoldDB" id="A0A8D8NVE8"/>
<evidence type="ECO:0000313" key="1">
    <source>
        <dbReference type="EMBL" id="CAG6578976.1"/>
    </source>
</evidence>
<sequence>MNIDLLTPSNKLVDYQNLISSYGYSITNTNVTRPLSRTLIDHVLFNHISNSSIVNYTINFPDSDHNIIISSIQFIPHKTINKQIKYITNYPRLQQLLEMRFSPAYMGNFADPNSFYNYFIETLNKSISDCTTSQIIRKQSKEIYLPVDKR</sequence>
<name>A0A8D8NVE8_CULPI</name>
<organism evidence="1">
    <name type="scientific">Culex pipiens</name>
    <name type="common">House mosquito</name>
    <dbReference type="NCBI Taxonomy" id="7175"/>
    <lineage>
        <taxon>Eukaryota</taxon>
        <taxon>Metazoa</taxon>
        <taxon>Ecdysozoa</taxon>
        <taxon>Arthropoda</taxon>
        <taxon>Hexapoda</taxon>
        <taxon>Insecta</taxon>
        <taxon>Pterygota</taxon>
        <taxon>Neoptera</taxon>
        <taxon>Endopterygota</taxon>
        <taxon>Diptera</taxon>
        <taxon>Nematocera</taxon>
        <taxon>Culicoidea</taxon>
        <taxon>Culicidae</taxon>
        <taxon>Culicinae</taxon>
        <taxon>Culicini</taxon>
        <taxon>Culex</taxon>
        <taxon>Culex</taxon>
    </lineage>
</organism>
<reference evidence="1" key="1">
    <citation type="submission" date="2021-05" db="EMBL/GenBank/DDBJ databases">
        <authorList>
            <person name="Alioto T."/>
            <person name="Alioto T."/>
            <person name="Gomez Garrido J."/>
        </authorList>
    </citation>
    <scope>NUCLEOTIDE SEQUENCE</scope>
</reference>
<dbReference type="EMBL" id="HBUE01301131">
    <property type="protein sequence ID" value="CAG6578976.1"/>
    <property type="molecule type" value="Transcribed_RNA"/>
</dbReference>
<accession>A0A8D8NVE8</accession>
<proteinExistence type="predicted"/>
<dbReference type="EMBL" id="HBUE01195137">
    <property type="protein sequence ID" value="CAG6527253.1"/>
    <property type="molecule type" value="Transcribed_RNA"/>
</dbReference>